<protein>
    <recommendedName>
        <fullName evidence="2">SWIM-type domain-containing protein</fullName>
    </recommendedName>
</protein>
<evidence type="ECO:0000259" key="2">
    <source>
        <dbReference type="PROSITE" id="PS50966"/>
    </source>
</evidence>
<gene>
    <name evidence="3" type="ORF">GW534_00555</name>
</gene>
<dbReference type="InterPro" id="IPR007527">
    <property type="entry name" value="Znf_SWIM"/>
</dbReference>
<comment type="caution">
    <text evidence="3">The sequence shown here is derived from an EMBL/GenBank/DDBJ whole genome shotgun (WGS) entry which is preliminary data.</text>
</comment>
<keyword evidence="1" id="KW-0863">Zinc-finger</keyword>
<reference evidence="3 4" key="1">
    <citation type="submission" date="2020-01" db="EMBL/GenBank/DDBJ databases">
        <title>A novel Bacillus sp. from Pasinler.</title>
        <authorList>
            <person name="Adiguzel A."/>
            <person name="Ay H."/>
            <person name="Baltaci M.O."/>
        </authorList>
    </citation>
    <scope>NUCLEOTIDE SEQUENCE [LARGE SCALE GENOMIC DNA]</scope>
    <source>
        <strain evidence="3 4">P1</strain>
    </source>
</reference>
<evidence type="ECO:0000313" key="3">
    <source>
        <dbReference type="EMBL" id="NCU16266.1"/>
    </source>
</evidence>
<dbReference type="EMBL" id="JAACYS010000002">
    <property type="protein sequence ID" value="NCU16266.1"/>
    <property type="molecule type" value="Genomic_DNA"/>
</dbReference>
<dbReference type="RefSeq" id="WP_161919105.1">
    <property type="nucleotide sequence ID" value="NZ_JAACYS010000002.1"/>
</dbReference>
<sequence length="533" mass="63679">MSSVPSLFLHKYSDFLINNLNPHQADDLQKVEDGLALFQEGMIQDVFVEKNFIMASVYDEEKFNCLFHTHLFSLNTCSCNQKLCKHMVACFFSMYSERDNANQWIAEWKSHHDFEEKNETQTVATQSSSRETDLYQQWIDLTDKLFEKEILSNKSMAPYLLNLHGLVLAKKLMIYHGAGYEYQKLFQIVVNVRLLERLLDWFISSRYSYQEIEDMCGQLMDAIYANIETVTPQLPKPLPFSYDPICEKLRGNVRELLFLQGAFDRTVLRIYWLLWQNLFQQKKLREEELEFAERAAAKSNPNSSWRVAYSFHLLMSGQVKQAIEAIESADAKQFVYVLDYMFYFVERNEWISAERLAPTFIQNVKKYMEQADNPWRFMSYVDSIFERISEQTSSFDLHEQVLIKMLPYSRQRLANLYFEWKEYGRMLDFLQVSGFWQPSTEQLRIIQKEAPECLLPYYHREVVQAIERKNRKSYKEAVRYLKKLRTIYKKLKKETTWEYYLENLLEETKRLRAFQEEIQRGKLIYVEDQAVRS</sequence>
<keyword evidence="4" id="KW-1185">Reference proteome</keyword>
<feature type="domain" description="SWIM-type" evidence="2">
    <location>
        <begin position="67"/>
        <end position="95"/>
    </location>
</feature>
<evidence type="ECO:0000313" key="4">
    <source>
        <dbReference type="Proteomes" id="UP000743899"/>
    </source>
</evidence>
<keyword evidence="1" id="KW-0479">Metal-binding</keyword>
<organism evidence="3 4">
    <name type="scientific">Pallidibacillus pasinlerensis</name>
    <dbReference type="NCBI Taxonomy" id="2703818"/>
    <lineage>
        <taxon>Bacteria</taxon>
        <taxon>Bacillati</taxon>
        <taxon>Bacillota</taxon>
        <taxon>Bacilli</taxon>
        <taxon>Bacillales</taxon>
        <taxon>Bacillaceae</taxon>
        <taxon>Pallidibacillus</taxon>
    </lineage>
</organism>
<name>A0ABX0A160_9BACI</name>
<accession>A0ABX0A160</accession>
<proteinExistence type="predicted"/>
<evidence type="ECO:0000256" key="1">
    <source>
        <dbReference type="PROSITE-ProRule" id="PRU00325"/>
    </source>
</evidence>
<keyword evidence="1" id="KW-0862">Zinc</keyword>
<dbReference type="PROSITE" id="PS50966">
    <property type="entry name" value="ZF_SWIM"/>
    <property type="match status" value="1"/>
</dbReference>
<dbReference type="Proteomes" id="UP000743899">
    <property type="component" value="Unassembled WGS sequence"/>
</dbReference>